<evidence type="ECO:0000256" key="1">
    <source>
        <dbReference type="ARBA" id="ARBA00004186"/>
    </source>
</evidence>
<keyword evidence="9" id="KW-1185">Reference proteome</keyword>
<keyword evidence="5" id="KW-0131">Cell cycle</keyword>
<evidence type="ECO:0000313" key="8">
    <source>
        <dbReference type="EMBL" id="KAJ3839310.1"/>
    </source>
</evidence>
<feature type="region of interest" description="Disordered" evidence="6">
    <location>
        <begin position="236"/>
        <end position="711"/>
    </location>
</feature>
<dbReference type="GO" id="GO:0005874">
    <property type="term" value="C:microtubule"/>
    <property type="evidence" value="ECO:0007669"/>
    <property type="project" value="UniProtKB-KW"/>
</dbReference>
<comment type="subcellular location">
    <subcellularLocation>
        <location evidence="1">Cytoplasm</location>
        <location evidence="1">Cytoskeleton</location>
        <location evidence="1">Spindle</location>
    </subcellularLocation>
</comment>
<gene>
    <name evidence="8" type="ORF">F5878DRAFT_560993</name>
</gene>
<sequence>MAPSLKDKLALIRAEMSLQETEDSWEKVCKSIVSFAEFIRGSSGNHPQEIITTARELHRPITSAMKSERTRLSGPAIDLVSTMASELGTDFEPLLHLFFPTLLLLCARTSKVVINRARSCIISLIETTQLLSIIPYFIQSIRDKSVSLRTVTAEGTLACLNSFNPPDLAKEERTKEIEALIKVSIRDANAEVRKIGKQIYLAYELLLPAKAESFAAPLTPTSKKYLGLGSRPHSALELGGHSRLPPQMASSSSRGADIKMQPKQLLKKKSSPHLPTSTHAPTSRPRPISDMQLTTTHSTHGLRPNSAMDAPVRPTRENRPRAHSPPHAPVRPLLSRSESAATSAGHLRSNSSNLLALSTSSKPTTVAAPQRILVTSPPDVPPPTKNNRSGPIRVDPRAGRDPTGYPKPNKVTSSESTTHGGGESNRARPEESLNNSKESSLRSTKPLNPPQKSQAPHSKDVVKKDPTTQTTAVTSEDKKLPHYAQPVASSRARTVSALTSSNATTRPTASRTRTIPTSTSTGNLRGAKNPAARARTISSSAASSSAAAVAVARASNTQSSTFTDINRLGTSSKGASKPTWGSSRSVAPVNSKRAAKSDPSKASASITKKNEKQKRPSVVHEELDEILVTPQGGADSREEISQNEEHDEGTGHSSESPTRANENMKSSTEEETEEVVTSEELHQIESSLAVQETEASAECVATQSDGKDRSLRTNFEHNTSQMESSSKVVSPTDDTPVEVKILSNTPSLPKTPVQRLSHQSVEQNNLFVQVEATPISALLTSIQRGFLYTPATPLSPPDSYLPKESDGVIMPFPLFSNQTAQVKHAGSNELHEHSDSLDCKTRPALETVDMNWS</sequence>
<feature type="compositionally biased region" description="Polar residues" evidence="6">
    <location>
        <begin position="684"/>
        <end position="694"/>
    </location>
</feature>
<dbReference type="InterPro" id="IPR024395">
    <property type="entry name" value="CLASP_N_dom"/>
</dbReference>
<dbReference type="InterPro" id="IPR011989">
    <property type="entry name" value="ARM-like"/>
</dbReference>
<comment type="caution">
    <text evidence="8">The sequence shown here is derived from an EMBL/GenBank/DDBJ whole genome shotgun (WGS) entry which is preliminary data.</text>
</comment>
<organism evidence="8 9">
    <name type="scientific">Lentinula raphanica</name>
    <dbReference type="NCBI Taxonomy" id="153919"/>
    <lineage>
        <taxon>Eukaryota</taxon>
        <taxon>Fungi</taxon>
        <taxon>Dikarya</taxon>
        <taxon>Basidiomycota</taxon>
        <taxon>Agaricomycotina</taxon>
        <taxon>Agaricomycetes</taxon>
        <taxon>Agaricomycetidae</taxon>
        <taxon>Agaricales</taxon>
        <taxon>Marasmiineae</taxon>
        <taxon>Omphalotaceae</taxon>
        <taxon>Lentinula</taxon>
    </lineage>
</organism>
<feature type="compositionally biased region" description="Low complexity" evidence="6">
    <location>
        <begin position="432"/>
        <end position="443"/>
    </location>
</feature>
<feature type="compositionally biased region" description="Basic and acidic residues" evidence="6">
    <location>
        <begin position="608"/>
        <end position="621"/>
    </location>
</feature>
<dbReference type="Proteomes" id="UP001163846">
    <property type="component" value="Unassembled WGS sequence"/>
</dbReference>
<feature type="compositionally biased region" description="Polar residues" evidence="6">
    <location>
        <begin position="651"/>
        <end position="665"/>
    </location>
</feature>
<evidence type="ECO:0000313" key="9">
    <source>
        <dbReference type="Proteomes" id="UP001163846"/>
    </source>
</evidence>
<dbReference type="AlphaFoldDB" id="A0AA38UFL0"/>
<evidence type="ECO:0000256" key="5">
    <source>
        <dbReference type="ARBA" id="ARBA00022776"/>
    </source>
</evidence>
<comment type="similarity">
    <text evidence="2">Belongs to the CLASP family.</text>
</comment>
<evidence type="ECO:0000256" key="4">
    <source>
        <dbReference type="ARBA" id="ARBA00022701"/>
    </source>
</evidence>
<evidence type="ECO:0000256" key="3">
    <source>
        <dbReference type="ARBA" id="ARBA00022618"/>
    </source>
</evidence>
<keyword evidence="3" id="KW-0132">Cell division</keyword>
<protein>
    <submittedName>
        <fullName evidence="8">Clasp N terminal-domain-containing protein</fullName>
    </submittedName>
</protein>
<dbReference type="EMBL" id="MU806136">
    <property type="protein sequence ID" value="KAJ3839310.1"/>
    <property type="molecule type" value="Genomic_DNA"/>
</dbReference>
<accession>A0AA38UFL0</accession>
<evidence type="ECO:0000256" key="6">
    <source>
        <dbReference type="SAM" id="MobiDB-lite"/>
    </source>
</evidence>
<dbReference type="GO" id="GO:0005819">
    <property type="term" value="C:spindle"/>
    <property type="evidence" value="ECO:0007669"/>
    <property type="project" value="UniProtKB-SubCell"/>
</dbReference>
<feature type="compositionally biased region" description="Low complexity" evidence="6">
    <location>
        <begin position="347"/>
        <end position="361"/>
    </location>
</feature>
<dbReference type="SUPFAM" id="SSF48371">
    <property type="entry name" value="ARM repeat"/>
    <property type="match status" value="1"/>
</dbReference>
<feature type="compositionally biased region" description="Low complexity" evidence="6">
    <location>
        <begin position="499"/>
        <end position="521"/>
    </location>
</feature>
<keyword evidence="5" id="KW-0498">Mitosis</keyword>
<feature type="compositionally biased region" description="Basic and acidic residues" evidence="6">
    <location>
        <begin position="635"/>
        <end position="650"/>
    </location>
</feature>
<dbReference type="InterPro" id="IPR016024">
    <property type="entry name" value="ARM-type_fold"/>
</dbReference>
<reference evidence="8" key="1">
    <citation type="submission" date="2022-08" db="EMBL/GenBank/DDBJ databases">
        <authorList>
            <consortium name="DOE Joint Genome Institute"/>
            <person name="Min B."/>
            <person name="Riley R."/>
            <person name="Sierra-Patev S."/>
            <person name="Naranjo-Ortiz M."/>
            <person name="Looney B."/>
            <person name="Konkel Z."/>
            <person name="Slot J.C."/>
            <person name="Sakamoto Y."/>
            <person name="Steenwyk J.L."/>
            <person name="Rokas A."/>
            <person name="Carro J."/>
            <person name="Camarero S."/>
            <person name="Ferreira P."/>
            <person name="Molpeceres G."/>
            <person name="Ruiz-Duenas F.J."/>
            <person name="Serrano A."/>
            <person name="Henrissat B."/>
            <person name="Drula E."/>
            <person name="Hughes K.W."/>
            <person name="Mata J.L."/>
            <person name="Ishikawa N.K."/>
            <person name="Vargas-Isla R."/>
            <person name="Ushijima S."/>
            <person name="Smith C.A."/>
            <person name="Ahrendt S."/>
            <person name="Andreopoulos W."/>
            <person name="He G."/>
            <person name="Labutti K."/>
            <person name="Lipzen A."/>
            <person name="Ng V."/>
            <person name="Sandor L."/>
            <person name="Barry K."/>
            <person name="Martinez A.T."/>
            <person name="Xiao Y."/>
            <person name="Gibbons J.G."/>
            <person name="Terashima K."/>
            <person name="Hibbett D.S."/>
            <person name="Grigoriev I.V."/>
        </authorList>
    </citation>
    <scope>NUCLEOTIDE SEQUENCE</scope>
    <source>
        <strain evidence="8">TFB9207</strain>
    </source>
</reference>
<proteinExistence type="inferred from homology"/>
<evidence type="ECO:0000256" key="2">
    <source>
        <dbReference type="ARBA" id="ARBA00009549"/>
    </source>
</evidence>
<dbReference type="Pfam" id="PF12348">
    <property type="entry name" value="CLASP_N"/>
    <property type="match status" value="1"/>
</dbReference>
<name>A0AA38UFL0_9AGAR</name>
<feature type="compositionally biased region" description="Basic and acidic residues" evidence="6">
    <location>
        <begin position="457"/>
        <end position="466"/>
    </location>
</feature>
<keyword evidence="4" id="KW-0493">Microtubule</keyword>
<feature type="domain" description="CLASP N-terminal" evidence="7">
    <location>
        <begin position="19"/>
        <end position="226"/>
    </location>
</feature>
<dbReference type="Gene3D" id="1.25.10.10">
    <property type="entry name" value="Leucine-rich Repeat Variant"/>
    <property type="match status" value="1"/>
</dbReference>
<feature type="compositionally biased region" description="Polar residues" evidence="6">
    <location>
        <begin position="556"/>
        <end position="585"/>
    </location>
</feature>
<evidence type="ECO:0000259" key="7">
    <source>
        <dbReference type="Pfam" id="PF12348"/>
    </source>
</evidence>
<dbReference type="GO" id="GO:0051301">
    <property type="term" value="P:cell division"/>
    <property type="evidence" value="ECO:0007669"/>
    <property type="project" value="UniProtKB-KW"/>
</dbReference>
<feature type="compositionally biased region" description="Low complexity" evidence="6">
    <location>
        <begin position="531"/>
        <end position="555"/>
    </location>
</feature>
<feature type="compositionally biased region" description="Polar residues" evidence="6">
    <location>
        <begin position="487"/>
        <end position="498"/>
    </location>
</feature>